<organism evidence="3 4">
    <name type="scientific">Altericroceibacterium indicum</name>
    <dbReference type="NCBI Taxonomy" id="374177"/>
    <lineage>
        <taxon>Bacteria</taxon>
        <taxon>Pseudomonadati</taxon>
        <taxon>Pseudomonadota</taxon>
        <taxon>Alphaproteobacteria</taxon>
        <taxon>Sphingomonadales</taxon>
        <taxon>Erythrobacteraceae</taxon>
        <taxon>Altericroceibacterium</taxon>
    </lineage>
</organism>
<proteinExistence type="predicted"/>
<feature type="transmembrane region" description="Helical" evidence="2">
    <location>
        <begin position="17"/>
        <end position="35"/>
    </location>
</feature>
<keyword evidence="4" id="KW-1185">Reference proteome</keyword>
<feature type="region of interest" description="Disordered" evidence="1">
    <location>
        <begin position="50"/>
        <end position="81"/>
    </location>
</feature>
<dbReference type="AlphaFoldDB" id="A0A845A7S2"/>
<evidence type="ECO:0000313" key="4">
    <source>
        <dbReference type="Proteomes" id="UP000460561"/>
    </source>
</evidence>
<protein>
    <submittedName>
        <fullName evidence="3">Uncharacterized protein</fullName>
    </submittedName>
</protein>
<evidence type="ECO:0000256" key="1">
    <source>
        <dbReference type="SAM" id="MobiDB-lite"/>
    </source>
</evidence>
<reference evidence="3 4" key="1">
    <citation type="submission" date="2019-12" db="EMBL/GenBank/DDBJ databases">
        <title>Genomic-based taxomic classification of the family Erythrobacteraceae.</title>
        <authorList>
            <person name="Xu L."/>
        </authorList>
    </citation>
    <scope>NUCLEOTIDE SEQUENCE [LARGE SCALE GENOMIC DNA]</scope>
    <source>
        <strain evidence="3 4">DSM 18604</strain>
    </source>
</reference>
<sequence length="81" mass="8674">MAEPIDSEAPSKSNAKWLWLALIVLFAVLAIIWIADPTTPVEEVTDQNVPAAASDAERQNTLENYPVETAPAAQSNAPTAQ</sequence>
<evidence type="ECO:0000313" key="3">
    <source>
        <dbReference type="EMBL" id="MXP26270.1"/>
    </source>
</evidence>
<dbReference type="Proteomes" id="UP000460561">
    <property type="component" value="Unassembled WGS sequence"/>
</dbReference>
<dbReference type="EMBL" id="WTYQ01000003">
    <property type="protein sequence ID" value="MXP26270.1"/>
    <property type="molecule type" value="Genomic_DNA"/>
</dbReference>
<feature type="compositionally biased region" description="Polar residues" evidence="1">
    <location>
        <begin position="72"/>
        <end position="81"/>
    </location>
</feature>
<name>A0A845A7S2_9SPHN</name>
<accession>A0A845A7S2</accession>
<dbReference type="RefSeq" id="WP_160739467.1">
    <property type="nucleotide sequence ID" value="NZ_WTYQ01000003.1"/>
</dbReference>
<keyword evidence="2" id="KW-0812">Transmembrane</keyword>
<evidence type="ECO:0000256" key="2">
    <source>
        <dbReference type="SAM" id="Phobius"/>
    </source>
</evidence>
<keyword evidence="2" id="KW-1133">Transmembrane helix</keyword>
<gene>
    <name evidence="3" type="ORF">GRI39_09505</name>
</gene>
<comment type="caution">
    <text evidence="3">The sequence shown here is derived from an EMBL/GenBank/DDBJ whole genome shotgun (WGS) entry which is preliminary data.</text>
</comment>
<keyword evidence="2" id="KW-0472">Membrane</keyword>